<dbReference type="Gene3D" id="1.10.10.10">
    <property type="entry name" value="Winged helix-like DNA-binding domain superfamily/Winged helix DNA-binding domain"/>
    <property type="match status" value="1"/>
</dbReference>
<protein>
    <submittedName>
        <fullName evidence="2">DNA-binding transcriptional regulator, MarR family</fullName>
    </submittedName>
</protein>
<dbReference type="PANTHER" id="PTHR33164:SF57">
    <property type="entry name" value="MARR-FAMILY TRANSCRIPTIONAL REGULATOR"/>
    <property type="match status" value="1"/>
</dbReference>
<organism evidence="2 3">
    <name type="scientific">Amycolatopsis xylanica</name>
    <dbReference type="NCBI Taxonomy" id="589385"/>
    <lineage>
        <taxon>Bacteria</taxon>
        <taxon>Bacillati</taxon>
        <taxon>Actinomycetota</taxon>
        <taxon>Actinomycetes</taxon>
        <taxon>Pseudonocardiales</taxon>
        <taxon>Pseudonocardiaceae</taxon>
        <taxon>Amycolatopsis</taxon>
    </lineage>
</organism>
<dbReference type="GO" id="GO:0003700">
    <property type="term" value="F:DNA-binding transcription factor activity"/>
    <property type="evidence" value="ECO:0007669"/>
    <property type="project" value="InterPro"/>
</dbReference>
<keyword evidence="2" id="KW-0238">DNA-binding</keyword>
<gene>
    <name evidence="2" type="ORF">SAMN05421504_10844</name>
</gene>
<reference evidence="2 3" key="1">
    <citation type="submission" date="2016-10" db="EMBL/GenBank/DDBJ databases">
        <authorList>
            <person name="de Groot N.N."/>
        </authorList>
    </citation>
    <scope>NUCLEOTIDE SEQUENCE [LARGE SCALE GENOMIC DNA]</scope>
    <source>
        <strain evidence="2 3">CPCC 202699</strain>
    </source>
</reference>
<dbReference type="RefSeq" id="WP_091295254.1">
    <property type="nucleotide sequence ID" value="NZ_FNON01000008.1"/>
</dbReference>
<name>A0A1H3P8H3_9PSEU</name>
<feature type="domain" description="HTH marR-type" evidence="1">
    <location>
        <begin position="1"/>
        <end position="134"/>
    </location>
</feature>
<dbReference type="Pfam" id="PF12802">
    <property type="entry name" value="MarR_2"/>
    <property type="match status" value="1"/>
</dbReference>
<dbReference type="GO" id="GO:0006950">
    <property type="term" value="P:response to stress"/>
    <property type="evidence" value="ECO:0007669"/>
    <property type="project" value="TreeGrafter"/>
</dbReference>
<dbReference type="Proteomes" id="UP000199515">
    <property type="component" value="Unassembled WGS sequence"/>
</dbReference>
<accession>A0A1H3P8H3</accession>
<dbReference type="PANTHER" id="PTHR33164">
    <property type="entry name" value="TRANSCRIPTIONAL REGULATOR, MARR FAMILY"/>
    <property type="match status" value="1"/>
</dbReference>
<evidence type="ECO:0000313" key="3">
    <source>
        <dbReference type="Proteomes" id="UP000199515"/>
    </source>
</evidence>
<dbReference type="AlphaFoldDB" id="A0A1H3P8H3"/>
<dbReference type="PROSITE" id="PS50995">
    <property type="entry name" value="HTH_MARR_2"/>
    <property type="match status" value="1"/>
</dbReference>
<proteinExistence type="predicted"/>
<dbReference type="InterPro" id="IPR036388">
    <property type="entry name" value="WH-like_DNA-bd_sf"/>
</dbReference>
<dbReference type="InterPro" id="IPR039422">
    <property type="entry name" value="MarR/SlyA-like"/>
</dbReference>
<dbReference type="STRING" id="589385.SAMN05421504_10844"/>
<keyword evidence="3" id="KW-1185">Reference proteome</keyword>
<dbReference type="SUPFAM" id="SSF46785">
    <property type="entry name" value="Winged helix' DNA-binding domain"/>
    <property type="match status" value="1"/>
</dbReference>
<evidence type="ECO:0000313" key="2">
    <source>
        <dbReference type="EMBL" id="SDY96689.1"/>
    </source>
</evidence>
<evidence type="ECO:0000259" key="1">
    <source>
        <dbReference type="PROSITE" id="PS50995"/>
    </source>
</evidence>
<dbReference type="InterPro" id="IPR000835">
    <property type="entry name" value="HTH_MarR-typ"/>
</dbReference>
<dbReference type="PRINTS" id="PR00598">
    <property type="entry name" value="HTHMARR"/>
</dbReference>
<dbReference type="GO" id="GO:0003677">
    <property type="term" value="F:DNA binding"/>
    <property type="evidence" value="ECO:0007669"/>
    <property type="project" value="UniProtKB-KW"/>
</dbReference>
<sequence length="137" mass="15233">MSDAAQVWQRLRTVVLEQHDRRHEVCAALGMSFIKIKALGYIAKGPMTLTELTERLVTDRPYTTLVVDDLERRGLAERTVHPDDRRRKIVSITPAGLKDAERARKIVGAPPEPLLALSASELETLDRILGKLVDGPG</sequence>
<dbReference type="InterPro" id="IPR036390">
    <property type="entry name" value="WH_DNA-bd_sf"/>
</dbReference>
<dbReference type="OrthoDB" id="8635520at2"/>
<dbReference type="EMBL" id="FNON01000008">
    <property type="protein sequence ID" value="SDY96689.1"/>
    <property type="molecule type" value="Genomic_DNA"/>
</dbReference>
<dbReference type="SMART" id="SM00347">
    <property type="entry name" value="HTH_MARR"/>
    <property type="match status" value="1"/>
</dbReference>